<evidence type="ECO:0000256" key="6">
    <source>
        <dbReference type="PIRSR" id="PIRSR601382-2"/>
    </source>
</evidence>
<dbReference type="InterPro" id="IPR046450">
    <property type="entry name" value="PA_dom_sf"/>
</dbReference>
<dbReference type="InterPro" id="IPR044674">
    <property type="entry name" value="EDEM1/2/3"/>
</dbReference>
<dbReference type="WBParaSite" id="ASIM_0001342201-mRNA-1">
    <property type="protein sequence ID" value="ASIM_0001342201-mRNA-1"/>
    <property type="gene ID" value="ASIM_0001342201"/>
</dbReference>
<proteinExistence type="inferred from homology"/>
<feature type="signal peptide" evidence="8">
    <location>
        <begin position="1"/>
        <end position="23"/>
    </location>
</feature>
<name>A0A0M3JYB3_ANISI</name>
<dbReference type="PANTHER" id="PTHR45679:SF2">
    <property type="entry name" value="ER DEGRADATION-ENHANCING ALPHA-MANNOSIDASE-LIKE PROTEIN 3"/>
    <property type="match status" value="1"/>
</dbReference>
<dbReference type="InterPro" id="IPR001382">
    <property type="entry name" value="Glyco_hydro_47"/>
</dbReference>
<protein>
    <recommendedName>
        <fullName evidence="7">alpha-1,2-Mannosidase</fullName>
        <ecNumber evidence="7">3.2.1.-</ecNumber>
    </recommendedName>
</protein>
<feature type="domain" description="PA" evidence="9">
    <location>
        <begin position="700"/>
        <end position="787"/>
    </location>
</feature>
<keyword evidence="3" id="KW-0256">Endoplasmic reticulum</keyword>
<dbReference type="EC" id="3.2.1.-" evidence="7"/>
<dbReference type="InterPro" id="IPR003137">
    <property type="entry name" value="PA_domain"/>
</dbReference>
<evidence type="ECO:0000259" key="9">
    <source>
        <dbReference type="Pfam" id="PF02225"/>
    </source>
</evidence>
<dbReference type="InterPro" id="IPR012341">
    <property type="entry name" value="6hp_glycosidase-like_sf"/>
</dbReference>
<feature type="active site" description="Proton donor" evidence="5">
    <location>
        <position position="127"/>
    </location>
</feature>
<dbReference type="GO" id="GO:0016020">
    <property type="term" value="C:membrane"/>
    <property type="evidence" value="ECO:0007669"/>
    <property type="project" value="InterPro"/>
</dbReference>
<feature type="active site" description="Proton donor" evidence="5">
    <location>
        <position position="366"/>
    </location>
</feature>
<dbReference type="Gene3D" id="3.50.30.30">
    <property type="match status" value="1"/>
</dbReference>
<dbReference type="InterPro" id="IPR036026">
    <property type="entry name" value="Seven-hairpin_glycosidases"/>
</dbReference>
<comment type="similarity">
    <text evidence="2 7">Belongs to the glycosyl hydrolase 47 family.</text>
</comment>
<dbReference type="PANTHER" id="PTHR45679">
    <property type="entry name" value="ER DEGRADATION-ENHANCING ALPHA-MANNOSIDASE-LIKE PROTEIN 2"/>
    <property type="match status" value="1"/>
</dbReference>
<dbReference type="Gene3D" id="1.50.10.10">
    <property type="match status" value="1"/>
</dbReference>
<feature type="binding site" evidence="6">
    <location>
        <position position="470"/>
    </location>
    <ligand>
        <name>Ca(2+)</name>
        <dbReference type="ChEBI" id="CHEBI:29108"/>
    </ligand>
</feature>
<keyword evidence="11" id="KW-1185">Reference proteome</keyword>
<evidence type="ECO:0000313" key="10">
    <source>
        <dbReference type="EMBL" id="VDK48274.1"/>
    </source>
</evidence>
<comment type="subcellular location">
    <subcellularLocation>
        <location evidence="1">Endoplasmic reticulum</location>
    </subcellularLocation>
</comment>
<evidence type="ECO:0000256" key="4">
    <source>
        <dbReference type="ARBA" id="ARBA00023180"/>
    </source>
</evidence>
<evidence type="ECO:0000256" key="8">
    <source>
        <dbReference type="SAM" id="SignalP"/>
    </source>
</evidence>
<keyword evidence="7" id="KW-0378">Hydrolase</keyword>
<keyword evidence="7" id="KW-0326">Glycosidase</keyword>
<evidence type="ECO:0000256" key="3">
    <source>
        <dbReference type="ARBA" id="ARBA00022824"/>
    </source>
</evidence>
<evidence type="ECO:0000313" key="12">
    <source>
        <dbReference type="WBParaSite" id="ASIM_0001342201-mRNA-1"/>
    </source>
</evidence>
<dbReference type="SUPFAM" id="SSF52025">
    <property type="entry name" value="PA domain"/>
    <property type="match status" value="1"/>
</dbReference>
<evidence type="ECO:0000256" key="7">
    <source>
        <dbReference type="RuleBase" id="RU361193"/>
    </source>
</evidence>
<evidence type="ECO:0000256" key="1">
    <source>
        <dbReference type="ARBA" id="ARBA00004240"/>
    </source>
</evidence>
<dbReference type="OrthoDB" id="8118055at2759"/>
<dbReference type="GO" id="GO:0005975">
    <property type="term" value="P:carbohydrate metabolic process"/>
    <property type="evidence" value="ECO:0007669"/>
    <property type="project" value="InterPro"/>
</dbReference>
<dbReference type="GO" id="GO:0005509">
    <property type="term" value="F:calcium ion binding"/>
    <property type="evidence" value="ECO:0007669"/>
    <property type="project" value="InterPro"/>
</dbReference>
<feature type="active site" evidence="5">
    <location>
        <position position="384"/>
    </location>
</feature>
<dbReference type="GO" id="GO:0044322">
    <property type="term" value="C:endoplasmic reticulum quality control compartment"/>
    <property type="evidence" value="ECO:0007669"/>
    <property type="project" value="GOC"/>
</dbReference>
<evidence type="ECO:0000256" key="2">
    <source>
        <dbReference type="ARBA" id="ARBA00007658"/>
    </source>
</evidence>
<keyword evidence="6" id="KW-0106">Calcium</keyword>
<evidence type="ECO:0000313" key="11">
    <source>
        <dbReference type="Proteomes" id="UP000267096"/>
    </source>
</evidence>
<sequence>MGSVIYIVLILLLMLIDSLLCFAHDINHEQLPIDKSALRAQAKEMFMHGYNSYMKYAYPHDELMPLTCRGRARGITPSRECDSFSLTLVDTLDTLVVVGELDEFERAVRLVVNNVRFDSNLVVSVFETNIRMVGGLLSAHFLAKLVQSQDKGRLIWYSNQMLDMAVSLADRLLPAFNTTSGLPYSRINLRYGMLSYLREQRDTCTACGGTMLLEFATLSRLTGNKVYEQKARKAMDFLWSQRNRASNLMGTVLNVHSGDWVRRDAGIGAGIDSYYEYCLKTYILLGDDDYLYRFNKHYDAIMRYINKGPMFIDVHMHKPTVASRSFMDALLAFWPALQVLKGDLKSAIEFHETLHQVIKKHRFLPEAFTHDLQIHWAQYPLRPEFIESTYMLYRATKDPHYLRVAKNVMDSLNELVRVDCGFAGVRDIRTMSHEDRMDSYVLAETFKYLYMIFSEPSDLIFDPDNYVLTTEAHFLPLSIGDIDDEVRSIAVMTLLHFTFIYAYNIVLPRRVLIDPDELLQEKDMADNERKYRSACPNIVDYSSSEQLTNYANALRSNIRAIMSQIVKQSDGAQQSSSTCPQPSERLRAWAFSSSNSEHVRQLNQMGIQVQIQADGRLHLLHTTSEALSPQWATMGMEFMQEMMQMVSHFEKDEFGAIRIERVVQILSYPSFGYVNFIAAPAQFGSDLHDRQVDGEVRIAVPSKGCSTITNSPTLKGRIAVVYRHECMFQEKARFVQKAGAIALIIVDNVAGSSIETSPPFAMSGDTSVEDDINIPVVFLFDKEGSSLIEHVKKYPGSTVRISDRLTNPSIIIEQFFKHHHFARITPHPSSEYIEVRIE</sequence>
<keyword evidence="8" id="KW-0732">Signal</keyword>
<keyword evidence="4" id="KW-0325">Glycoprotein</keyword>
<comment type="cofactor">
    <cofactor evidence="6">
        <name>Ca(2+)</name>
        <dbReference type="ChEBI" id="CHEBI:29108"/>
    </cofactor>
</comment>
<accession>A0A0M3JYB3</accession>
<feature type="chain" id="PRO_5043121081" description="alpha-1,2-Mannosidase" evidence="8">
    <location>
        <begin position="24"/>
        <end position="838"/>
    </location>
</feature>
<evidence type="ECO:0000256" key="5">
    <source>
        <dbReference type="PIRSR" id="PIRSR601382-1"/>
    </source>
</evidence>
<organism evidence="12">
    <name type="scientific">Anisakis simplex</name>
    <name type="common">Herring worm</name>
    <dbReference type="NCBI Taxonomy" id="6269"/>
    <lineage>
        <taxon>Eukaryota</taxon>
        <taxon>Metazoa</taxon>
        <taxon>Ecdysozoa</taxon>
        <taxon>Nematoda</taxon>
        <taxon>Chromadorea</taxon>
        <taxon>Rhabditida</taxon>
        <taxon>Spirurina</taxon>
        <taxon>Ascaridomorpha</taxon>
        <taxon>Ascaridoidea</taxon>
        <taxon>Anisakidae</taxon>
        <taxon>Anisakis</taxon>
        <taxon>Anisakis simplex complex</taxon>
    </lineage>
</organism>
<gene>
    <name evidence="10" type="ORF">ASIM_LOCUS12850</name>
</gene>
<dbReference type="GO" id="GO:1904380">
    <property type="term" value="P:endoplasmic reticulum mannose trimming"/>
    <property type="evidence" value="ECO:0007669"/>
    <property type="project" value="InterPro"/>
</dbReference>
<dbReference type="Proteomes" id="UP000267096">
    <property type="component" value="Unassembled WGS sequence"/>
</dbReference>
<dbReference type="GO" id="GO:0004571">
    <property type="term" value="F:mannosyl-oligosaccharide 1,2-alpha-mannosidase activity"/>
    <property type="evidence" value="ECO:0007669"/>
    <property type="project" value="InterPro"/>
</dbReference>
<feature type="active site" evidence="5">
    <location>
        <position position="272"/>
    </location>
</feature>
<dbReference type="SUPFAM" id="SSF48225">
    <property type="entry name" value="Seven-hairpin glycosidases"/>
    <property type="match status" value="1"/>
</dbReference>
<dbReference type="EMBL" id="UYRR01031260">
    <property type="protein sequence ID" value="VDK48274.1"/>
    <property type="molecule type" value="Genomic_DNA"/>
</dbReference>
<dbReference type="AlphaFoldDB" id="A0A0M3JYB3"/>
<reference evidence="12" key="1">
    <citation type="submission" date="2016-04" db="UniProtKB">
        <authorList>
            <consortium name="WormBaseParasite"/>
        </authorList>
    </citation>
    <scope>IDENTIFICATION</scope>
</reference>
<dbReference type="Pfam" id="PF02225">
    <property type="entry name" value="PA"/>
    <property type="match status" value="1"/>
</dbReference>
<dbReference type="Pfam" id="PF01532">
    <property type="entry name" value="Glyco_hydro_47"/>
    <property type="match status" value="1"/>
</dbReference>
<dbReference type="PRINTS" id="PR00747">
    <property type="entry name" value="GLYHDRLASE47"/>
</dbReference>
<reference evidence="10 11" key="2">
    <citation type="submission" date="2018-11" db="EMBL/GenBank/DDBJ databases">
        <authorList>
            <consortium name="Pathogen Informatics"/>
        </authorList>
    </citation>
    <scope>NUCLEOTIDE SEQUENCE [LARGE SCALE GENOMIC DNA]</scope>
</reference>
<keyword evidence="6" id="KW-0479">Metal-binding</keyword>